<feature type="region of interest" description="Disordered" evidence="5">
    <location>
        <begin position="135"/>
        <end position="176"/>
    </location>
</feature>
<feature type="domain" description="BZIP" evidence="6">
    <location>
        <begin position="253"/>
        <end position="266"/>
    </location>
</feature>
<evidence type="ECO:0000256" key="5">
    <source>
        <dbReference type="SAM" id="MobiDB-lite"/>
    </source>
</evidence>
<dbReference type="Proteomes" id="UP000078559">
    <property type="component" value="Unassembled WGS sequence"/>
</dbReference>
<keyword evidence="8" id="KW-1185">Reference proteome</keyword>
<reference evidence="7" key="1">
    <citation type="submission" date="2014-12" db="EMBL/GenBank/DDBJ databases">
        <title>Genome Sequence of Valsa Canker Pathogens Uncovers a Specific Adaption of Colonization on Woody Bark.</title>
        <authorList>
            <person name="Yin Z."/>
            <person name="Liu H."/>
            <person name="Gao X."/>
            <person name="Li Z."/>
            <person name="Song N."/>
            <person name="Ke X."/>
            <person name="Dai Q."/>
            <person name="Wu Y."/>
            <person name="Sun Y."/>
            <person name="Xu J.-R."/>
            <person name="Kang Z.K."/>
            <person name="Wang L."/>
            <person name="Huang L."/>
        </authorList>
    </citation>
    <scope>NUCLEOTIDE SEQUENCE [LARGE SCALE GENOMIC DNA]</scope>
    <source>
        <strain evidence="7">03-8</strain>
    </source>
</reference>
<comment type="subcellular location">
    <subcellularLocation>
        <location evidence="1">Nucleus</location>
    </subcellularLocation>
</comment>
<feature type="region of interest" description="Disordered" evidence="5">
    <location>
        <begin position="330"/>
        <end position="359"/>
    </location>
</feature>
<keyword evidence="4" id="KW-0539">Nucleus</keyword>
<dbReference type="Gene3D" id="1.20.5.170">
    <property type="match status" value="1"/>
</dbReference>
<proteinExistence type="predicted"/>
<evidence type="ECO:0000313" key="8">
    <source>
        <dbReference type="Proteomes" id="UP000078559"/>
    </source>
</evidence>
<evidence type="ECO:0000256" key="2">
    <source>
        <dbReference type="ARBA" id="ARBA00023015"/>
    </source>
</evidence>
<dbReference type="InterPro" id="IPR051027">
    <property type="entry name" value="bZIP_transcription_factors"/>
</dbReference>
<protein>
    <submittedName>
        <fullName evidence="7">Transcription factor atf21</fullName>
    </submittedName>
</protein>
<dbReference type="GO" id="GO:0005634">
    <property type="term" value="C:nucleus"/>
    <property type="evidence" value="ECO:0007669"/>
    <property type="project" value="UniProtKB-SubCell"/>
</dbReference>
<evidence type="ECO:0000313" key="7">
    <source>
        <dbReference type="EMBL" id="KUI64263.1"/>
    </source>
</evidence>
<dbReference type="PROSITE" id="PS00036">
    <property type="entry name" value="BZIP_BASIC"/>
    <property type="match status" value="1"/>
</dbReference>
<keyword evidence="3" id="KW-0804">Transcription</keyword>
<keyword evidence="2" id="KW-0805">Transcription regulation</keyword>
<evidence type="ECO:0000256" key="4">
    <source>
        <dbReference type="ARBA" id="ARBA00023242"/>
    </source>
</evidence>
<dbReference type="OrthoDB" id="295274at2759"/>
<feature type="region of interest" description="Disordered" evidence="5">
    <location>
        <begin position="193"/>
        <end position="252"/>
    </location>
</feature>
<dbReference type="SMR" id="A0A194VJW1"/>
<feature type="compositionally biased region" description="Polar residues" evidence="5">
    <location>
        <begin position="201"/>
        <end position="227"/>
    </location>
</feature>
<dbReference type="InterPro" id="IPR046347">
    <property type="entry name" value="bZIP_sf"/>
</dbReference>
<feature type="region of interest" description="Disordered" evidence="5">
    <location>
        <begin position="1"/>
        <end position="22"/>
    </location>
</feature>
<accession>A0A194VJW1</accession>
<evidence type="ECO:0000256" key="1">
    <source>
        <dbReference type="ARBA" id="ARBA00004123"/>
    </source>
</evidence>
<dbReference type="SMART" id="SM00338">
    <property type="entry name" value="BRLZ"/>
    <property type="match status" value="1"/>
</dbReference>
<organism evidence="7 8">
    <name type="scientific">Cytospora mali</name>
    <name type="common">Apple Valsa canker fungus</name>
    <name type="synonym">Valsa mali</name>
    <dbReference type="NCBI Taxonomy" id="578113"/>
    <lineage>
        <taxon>Eukaryota</taxon>
        <taxon>Fungi</taxon>
        <taxon>Dikarya</taxon>
        <taxon>Ascomycota</taxon>
        <taxon>Pezizomycotina</taxon>
        <taxon>Sordariomycetes</taxon>
        <taxon>Sordariomycetidae</taxon>
        <taxon>Diaporthales</taxon>
        <taxon>Cytosporaceae</taxon>
        <taxon>Cytospora</taxon>
    </lineage>
</organism>
<gene>
    <name evidence="7" type="ORF">VM1G_11067</name>
</gene>
<dbReference type="InterPro" id="IPR004827">
    <property type="entry name" value="bZIP"/>
</dbReference>
<dbReference type="PANTHER" id="PTHR19304">
    <property type="entry name" value="CYCLIC-AMP RESPONSE ELEMENT BINDING PROTEIN"/>
    <property type="match status" value="1"/>
</dbReference>
<evidence type="ECO:0000256" key="3">
    <source>
        <dbReference type="ARBA" id="ARBA00023163"/>
    </source>
</evidence>
<name>A0A194VJW1_CYTMA</name>
<dbReference type="AlphaFoldDB" id="A0A194VJW1"/>
<dbReference type="CDD" id="cd14687">
    <property type="entry name" value="bZIP_ATF2"/>
    <property type="match status" value="1"/>
</dbReference>
<sequence>MSSLHIAPPMTNQPNNCASGPADGRFFSPYPNYFNFSNAEATQIEQGHPLDPKANGHVYTDNNLVDVGGHFVSQQAVKEMSGFVPLGTQVAWNQGATTSNAMDSSMGMTSPMSQCVPMPLVPGISSFGPILNTWPMPPTQRRRPSAGDPMHSAHQTTKKRKASTGGHKKNEEDNRMASTATNLLLTSLEDNLASPKDRTGMMSNSLDSQESGSSGINTDFGNGNYNMNGDFHQTHPQSPPQGSSGGSRLATQRARNRLAANKFRKKSKAAVAELEAVERGLSAQHEQLLIIARDLREEVLGLKNELLLHGNCDCAVIHQYLSNTARSLSLSRGTPAHNTSLGDLPSMTASPDRSSSGAR</sequence>
<dbReference type="EMBL" id="KN796126">
    <property type="protein sequence ID" value="KUI64263.1"/>
    <property type="molecule type" value="Genomic_DNA"/>
</dbReference>
<dbReference type="SUPFAM" id="SSF57959">
    <property type="entry name" value="Leucine zipper domain"/>
    <property type="match status" value="1"/>
</dbReference>
<dbReference type="GO" id="GO:0003700">
    <property type="term" value="F:DNA-binding transcription factor activity"/>
    <property type="evidence" value="ECO:0007669"/>
    <property type="project" value="InterPro"/>
</dbReference>
<evidence type="ECO:0000259" key="6">
    <source>
        <dbReference type="PROSITE" id="PS00036"/>
    </source>
</evidence>